<accession>A0A0J6F9H0</accession>
<dbReference type="VEuPathDB" id="FungiDB:CPAG_05965"/>
<proteinExistence type="predicted"/>
<evidence type="ECO:0000259" key="1">
    <source>
        <dbReference type="Pfam" id="PF13391"/>
    </source>
</evidence>
<sequence length="382" mass="43671">MESSSFWRRHQSSLEGIINFHDPQPLPADQRHHAQRRFYKIVNNFDDGNRTSGYKRSLLVRYTYEYSRSELSKDTFLRAFFEFMEVDFVGEGDRDFDDQAQVGRKLAEFADFLLDNFYLPMKATSKNTLQPTPAHLSVVQRVQGRLHEFTGTLERLSFLRGLCLVRDRHRCVISRAFDKQEAVNRLNLHGDNAQDDEGKLLRPPFAFLEVAHILPHSLTQADANSELSDSKKAALMILNMFDCDVSHLVDGINIDRPSNAISLTHDFHRHFGNFDVYFEPVADQEHTYQIKSFLPSLALEGIPVTRTLYLADDQSIDPPLPRLLAIHNAIAHILHLSGAGEYIDKILRDMEETGVQRDGSTNLGRIVKLKLAGWLNDAVDVH</sequence>
<name>A0A0J6F9H0_COCPO</name>
<evidence type="ECO:0000313" key="2">
    <source>
        <dbReference type="EMBL" id="KMM69651.1"/>
    </source>
</evidence>
<dbReference type="EMBL" id="DS268111">
    <property type="protein sequence ID" value="KMM69651.1"/>
    <property type="molecule type" value="Genomic_DNA"/>
</dbReference>
<reference evidence="2 3" key="1">
    <citation type="submission" date="2007-06" db="EMBL/GenBank/DDBJ databases">
        <title>The Genome Sequence of Coccidioides posadasii RMSCC_3488.</title>
        <authorList>
            <consortium name="Coccidioides Genome Resources Consortium"/>
            <consortium name="The Broad Institute Genome Sequencing Platform"/>
            <person name="Henn M.R."/>
            <person name="Sykes S."/>
            <person name="Young S."/>
            <person name="Jaffe D."/>
            <person name="Berlin A."/>
            <person name="Alvarez P."/>
            <person name="Butler J."/>
            <person name="Gnerre S."/>
            <person name="Grabherr M."/>
            <person name="Mauceli E."/>
            <person name="Brockman W."/>
            <person name="Kodira C."/>
            <person name="Alvarado L."/>
            <person name="Zeng Q."/>
            <person name="Crawford M."/>
            <person name="Antoine C."/>
            <person name="Devon K."/>
            <person name="Galgiani J."/>
            <person name="Orsborn K."/>
            <person name="Lewis M.L."/>
            <person name="Nusbaum C."/>
            <person name="Galagan J."/>
            <person name="Birren B."/>
        </authorList>
    </citation>
    <scope>NUCLEOTIDE SEQUENCE [LARGE SCALE GENOMIC DNA]</scope>
    <source>
        <strain evidence="2 3">RMSCC 3488</strain>
    </source>
</reference>
<dbReference type="Proteomes" id="UP000054567">
    <property type="component" value="Unassembled WGS sequence"/>
</dbReference>
<dbReference type="OrthoDB" id="2104739at2759"/>
<organism evidence="2 3">
    <name type="scientific">Coccidioides posadasii RMSCC 3488</name>
    <dbReference type="NCBI Taxonomy" id="454284"/>
    <lineage>
        <taxon>Eukaryota</taxon>
        <taxon>Fungi</taxon>
        <taxon>Dikarya</taxon>
        <taxon>Ascomycota</taxon>
        <taxon>Pezizomycotina</taxon>
        <taxon>Eurotiomycetes</taxon>
        <taxon>Eurotiomycetidae</taxon>
        <taxon>Onygenales</taxon>
        <taxon>Onygenaceae</taxon>
        <taxon>Coccidioides</taxon>
    </lineage>
</organism>
<evidence type="ECO:0000313" key="3">
    <source>
        <dbReference type="Proteomes" id="UP000054567"/>
    </source>
</evidence>
<feature type="domain" description="HNH nuclease" evidence="1">
    <location>
        <begin position="191"/>
        <end position="279"/>
    </location>
</feature>
<gene>
    <name evidence="2" type="ORF">CPAG_05965</name>
</gene>
<protein>
    <recommendedName>
        <fullName evidence="1">HNH nuclease domain-containing protein</fullName>
    </recommendedName>
</protein>
<dbReference type="AlphaFoldDB" id="A0A0J6F9H0"/>
<dbReference type="InterPro" id="IPR003615">
    <property type="entry name" value="HNH_nuc"/>
</dbReference>
<reference evidence="3" key="2">
    <citation type="journal article" date="2009" name="Genome Res.">
        <title>Comparative genomic analyses of the human fungal pathogens Coccidioides and their relatives.</title>
        <authorList>
            <person name="Sharpton T.J."/>
            <person name="Stajich J.E."/>
            <person name="Rounsley S.D."/>
            <person name="Gardner M.J."/>
            <person name="Wortman J.R."/>
            <person name="Jordar V.S."/>
            <person name="Maiti R."/>
            <person name="Kodira C.D."/>
            <person name="Neafsey D.E."/>
            <person name="Zeng Q."/>
            <person name="Hung C.-Y."/>
            <person name="McMahan C."/>
            <person name="Muszewska A."/>
            <person name="Grynberg M."/>
            <person name="Mandel M.A."/>
            <person name="Kellner E.M."/>
            <person name="Barker B.M."/>
            <person name="Galgiani J.N."/>
            <person name="Orbach M.J."/>
            <person name="Kirkland T.N."/>
            <person name="Cole G.T."/>
            <person name="Henn M.R."/>
            <person name="Birren B.W."/>
            <person name="Taylor J.W."/>
        </authorList>
    </citation>
    <scope>NUCLEOTIDE SEQUENCE [LARGE SCALE GENOMIC DNA]</scope>
    <source>
        <strain evidence="3">RMSCC 3488</strain>
    </source>
</reference>
<dbReference type="Pfam" id="PF13391">
    <property type="entry name" value="HNH_2"/>
    <property type="match status" value="1"/>
</dbReference>
<reference evidence="3" key="3">
    <citation type="journal article" date="2010" name="Genome Res.">
        <title>Population genomic sequencing of Coccidioides fungi reveals recent hybridization and transposon control.</title>
        <authorList>
            <person name="Neafsey D.E."/>
            <person name="Barker B.M."/>
            <person name="Sharpton T.J."/>
            <person name="Stajich J.E."/>
            <person name="Park D.J."/>
            <person name="Whiston E."/>
            <person name="Hung C.-Y."/>
            <person name="McMahan C."/>
            <person name="White J."/>
            <person name="Sykes S."/>
            <person name="Heiman D."/>
            <person name="Young S."/>
            <person name="Zeng Q."/>
            <person name="Abouelleil A."/>
            <person name="Aftuck L."/>
            <person name="Bessette D."/>
            <person name="Brown A."/>
            <person name="FitzGerald M."/>
            <person name="Lui A."/>
            <person name="Macdonald J.P."/>
            <person name="Priest M."/>
            <person name="Orbach M.J."/>
            <person name="Galgiani J.N."/>
            <person name="Kirkland T.N."/>
            <person name="Cole G.T."/>
            <person name="Birren B.W."/>
            <person name="Henn M.R."/>
            <person name="Taylor J.W."/>
            <person name="Rounsley S.D."/>
        </authorList>
    </citation>
    <scope>NUCLEOTIDE SEQUENCE [LARGE SCALE GENOMIC DNA]</scope>
    <source>
        <strain evidence="3">RMSCC 3488</strain>
    </source>
</reference>